<proteinExistence type="predicted"/>
<protein>
    <submittedName>
        <fullName evidence="1">Uncharacterized protein</fullName>
    </submittedName>
</protein>
<dbReference type="EMBL" id="MN740312">
    <property type="protein sequence ID" value="QHT99649.1"/>
    <property type="molecule type" value="Genomic_DNA"/>
</dbReference>
<accession>A0A6C0J464</accession>
<dbReference type="AlphaFoldDB" id="A0A6C0J464"/>
<name>A0A6C0J464_9ZZZZ</name>
<reference evidence="1" key="1">
    <citation type="journal article" date="2020" name="Nature">
        <title>Giant virus diversity and host interactions through global metagenomics.</title>
        <authorList>
            <person name="Schulz F."/>
            <person name="Roux S."/>
            <person name="Paez-Espino D."/>
            <person name="Jungbluth S."/>
            <person name="Walsh D.A."/>
            <person name="Denef V.J."/>
            <person name="McMahon K.D."/>
            <person name="Konstantinidis K.T."/>
            <person name="Eloe-Fadrosh E.A."/>
            <person name="Kyrpides N.C."/>
            <person name="Woyke T."/>
        </authorList>
    </citation>
    <scope>NUCLEOTIDE SEQUENCE</scope>
    <source>
        <strain evidence="1">GVMAG-M-3300025727-45</strain>
    </source>
</reference>
<organism evidence="1">
    <name type="scientific">viral metagenome</name>
    <dbReference type="NCBI Taxonomy" id="1070528"/>
    <lineage>
        <taxon>unclassified sequences</taxon>
        <taxon>metagenomes</taxon>
        <taxon>organismal metagenomes</taxon>
    </lineage>
</organism>
<sequence>MSTISLDEIEVYRKRIIDNLSEINNNRYKLKPNDFTTLINYHKYVLNTLNNMVNVRTVEMNNAYGKPVGSLYQKGQYEQNNMHIVTNYDGTTKVVNSTDLKQSNEEWAAPFSDSLLINPPSFIYPPQNVYTLPAKR</sequence>
<evidence type="ECO:0000313" key="1">
    <source>
        <dbReference type="EMBL" id="QHT99649.1"/>
    </source>
</evidence>